<reference evidence="1 2" key="1">
    <citation type="submission" date="2020-06" db="EMBL/GenBank/DDBJ databases">
        <title>Transcriptomic and genomic resources for Thalictrum thalictroides and T. hernandezii: Facilitating candidate gene discovery in an emerging model plant lineage.</title>
        <authorList>
            <person name="Arias T."/>
            <person name="Riano-Pachon D.M."/>
            <person name="Di Stilio V.S."/>
        </authorList>
    </citation>
    <scope>NUCLEOTIDE SEQUENCE [LARGE SCALE GENOMIC DNA]</scope>
    <source>
        <strain evidence="2">cv. WT478/WT964</strain>
        <tissue evidence="1">Leaves</tissue>
    </source>
</reference>
<dbReference type="AlphaFoldDB" id="A0A7J6WAF3"/>
<proteinExistence type="predicted"/>
<protein>
    <submittedName>
        <fullName evidence="1">Uncharacterized protein</fullName>
    </submittedName>
</protein>
<gene>
    <name evidence="1" type="ORF">FRX31_017057</name>
</gene>
<organism evidence="1 2">
    <name type="scientific">Thalictrum thalictroides</name>
    <name type="common">Rue-anemone</name>
    <name type="synonym">Anemone thalictroides</name>
    <dbReference type="NCBI Taxonomy" id="46969"/>
    <lineage>
        <taxon>Eukaryota</taxon>
        <taxon>Viridiplantae</taxon>
        <taxon>Streptophyta</taxon>
        <taxon>Embryophyta</taxon>
        <taxon>Tracheophyta</taxon>
        <taxon>Spermatophyta</taxon>
        <taxon>Magnoliopsida</taxon>
        <taxon>Ranunculales</taxon>
        <taxon>Ranunculaceae</taxon>
        <taxon>Thalictroideae</taxon>
        <taxon>Thalictrum</taxon>
    </lineage>
</organism>
<name>A0A7J6WAF3_THATH</name>
<comment type="caution">
    <text evidence="1">The sequence shown here is derived from an EMBL/GenBank/DDBJ whole genome shotgun (WGS) entry which is preliminary data.</text>
</comment>
<dbReference type="EMBL" id="JABWDY010020145">
    <property type="protein sequence ID" value="KAF5193355.1"/>
    <property type="molecule type" value="Genomic_DNA"/>
</dbReference>
<sequence length="90" mass="10257">MGGCDIMVITHEKDQCQLCRQFDHLAERCPLLYAKCKQRGCSGIMLLYTAIDDNGHEQSKFLKCQIDPCPGVVYMEPEKGPFGYSYTMKE</sequence>
<evidence type="ECO:0000313" key="1">
    <source>
        <dbReference type="EMBL" id="KAF5193355.1"/>
    </source>
</evidence>
<accession>A0A7J6WAF3</accession>
<evidence type="ECO:0000313" key="2">
    <source>
        <dbReference type="Proteomes" id="UP000554482"/>
    </source>
</evidence>
<dbReference type="Proteomes" id="UP000554482">
    <property type="component" value="Unassembled WGS sequence"/>
</dbReference>
<keyword evidence="2" id="KW-1185">Reference proteome</keyword>